<dbReference type="GO" id="GO:0005737">
    <property type="term" value="C:cytoplasm"/>
    <property type="evidence" value="ECO:0007669"/>
    <property type="project" value="TreeGrafter"/>
</dbReference>
<evidence type="ECO:0000256" key="1">
    <source>
        <dbReference type="ARBA" id="ARBA00008511"/>
    </source>
</evidence>
<comment type="caution">
    <text evidence="4">The sequence shown here is derived from an EMBL/GenBank/DDBJ whole genome shotgun (WGS) entry which is preliminary data.</text>
</comment>
<evidence type="ECO:0000259" key="3">
    <source>
        <dbReference type="Pfam" id="PF18201"/>
    </source>
</evidence>
<dbReference type="InterPro" id="IPR026697">
    <property type="entry name" value="DNAAF6"/>
</dbReference>
<gene>
    <name evidence="4" type="ORF">HZH66_002588</name>
</gene>
<evidence type="ECO:0000256" key="2">
    <source>
        <dbReference type="SAM" id="MobiDB-lite"/>
    </source>
</evidence>
<dbReference type="GO" id="GO:0051087">
    <property type="term" value="F:protein-folding chaperone binding"/>
    <property type="evidence" value="ECO:0007669"/>
    <property type="project" value="InterPro"/>
</dbReference>
<sequence length="189" mass="21871">MDSFFGYKEIQALQNLISPPKDDSDSEELYQNEAKRKGPGDIEVQKDVPFNNLKPHAPLKQKDDIWHSSEIHTLPISEINDPRKVPDYEIKFKQSVKTEDIFLNMGFKTPSTASCEWISVLIKLPQEVQEKIELSVESKVVDVRSPKYRLHLPTPHEVNPNASYAKWHNDTDMLELTLQLVRELDDINF</sequence>
<dbReference type="PANTHER" id="PTHR21083:SF0">
    <property type="entry name" value="DYNEIN AXONEMAL ASSEMBLY FACTOR 6"/>
    <property type="match status" value="1"/>
</dbReference>
<name>A0A834KJQ0_VESVU</name>
<dbReference type="EMBL" id="JACSEA010000002">
    <property type="protein sequence ID" value="KAF7408051.1"/>
    <property type="molecule type" value="Genomic_DNA"/>
</dbReference>
<keyword evidence="5" id="KW-1185">Reference proteome</keyword>
<dbReference type="PANTHER" id="PTHR21083">
    <property type="entry name" value="TWISTER"/>
    <property type="match status" value="1"/>
</dbReference>
<protein>
    <recommendedName>
        <fullName evidence="3">PIH1D1/2/3 CS-like domain-containing protein</fullName>
    </recommendedName>
</protein>
<evidence type="ECO:0000313" key="4">
    <source>
        <dbReference type="EMBL" id="KAF7408051.1"/>
    </source>
</evidence>
<dbReference type="GO" id="GO:0070286">
    <property type="term" value="P:axonemal dynein complex assembly"/>
    <property type="evidence" value="ECO:0007669"/>
    <property type="project" value="InterPro"/>
</dbReference>
<comment type="similarity">
    <text evidence="1">Belongs to the PIH1 family.</text>
</comment>
<dbReference type="GO" id="GO:0045505">
    <property type="term" value="F:dynein intermediate chain binding"/>
    <property type="evidence" value="ECO:0007669"/>
    <property type="project" value="TreeGrafter"/>
</dbReference>
<accession>A0A834KJQ0</accession>
<dbReference type="AlphaFoldDB" id="A0A834KJQ0"/>
<feature type="region of interest" description="Disordered" evidence="2">
    <location>
        <begin position="16"/>
        <end position="47"/>
    </location>
</feature>
<dbReference type="InterPro" id="IPR041442">
    <property type="entry name" value="PIH1D1/2/3_CS-like"/>
</dbReference>
<dbReference type="Proteomes" id="UP000614350">
    <property type="component" value="Unassembled WGS sequence"/>
</dbReference>
<evidence type="ECO:0000313" key="5">
    <source>
        <dbReference type="Proteomes" id="UP000614350"/>
    </source>
</evidence>
<feature type="compositionally biased region" description="Basic and acidic residues" evidence="2">
    <location>
        <begin position="33"/>
        <end position="46"/>
    </location>
</feature>
<proteinExistence type="inferred from homology"/>
<organism evidence="4 5">
    <name type="scientific">Vespula vulgaris</name>
    <name type="common">Yellow jacket</name>
    <name type="synonym">Wasp</name>
    <dbReference type="NCBI Taxonomy" id="7454"/>
    <lineage>
        <taxon>Eukaryota</taxon>
        <taxon>Metazoa</taxon>
        <taxon>Ecdysozoa</taxon>
        <taxon>Arthropoda</taxon>
        <taxon>Hexapoda</taxon>
        <taxon>Insecta</taxon>
        <taxon>Pterygota</taxon>
        <taxon>Neoptera</taxon>
        <taxon>Endopterygota</taxon>
        <taxon>Hymenoptera</taxon>
        <taxon>Apocrita</taxon>
        <taxon>Aculeata</taxon>
        <taxon>Vespoidea</taxon>
        <taxon>Vespidae</taxon>
        <taxon>Vespinae</taxon>
        <taxon>Vespula</taxon>
    </lineage>
</organism>
<reference evidence="4" key="1">
    <citation type="journal article" date="2020" name="G3 (Bethesda)">
        <title>High-Quality Assemblies for Three Invasive Social Wasps from the &lt;i&gt;Vespula&lt;/i&gt; Genus.</title>
        <authorList>
            <person name="Harrop T.W.R."/>
            <person name="Guhlin J."/>
            <person name="McLaughlin G.M."/>
            <person name="Permina E."/>
            <person name="Stockwell P."/>
            <person name="Gilligan J."/>
            <person name="Le Lec M.F."/>
            <person name="Gruber M.A.M."/>
            <person name="Quinn O."/>
            <person name="Lovegrove M."/>
            <person name="Duncan E.J."/>
            <person name="Remnant E.J."/>
            <person name="Van Eeckhoven J."/>
            <person name="Graham B."/>
            <person name="Knapp R.A."/>
            <person name="Langford K.W."/>
            <person name="Kronenberg Z."/>
            <person name="Press M.O."/>
            <person name="Eacker S.M."/>
            <person name="Wilson-Rankin E.E."/>
            <person name="Purcell J."/>
            <person name="Lester P.J."/>
            <person name="Dearden P.K."/>
        </authorList>
    </citation>
    <scope>NUCLEOTIDE SEQUENCE</scope>
    <source>
        <strain evidence="4">Marl-1</strain>
    </source>
</reference>
<dbReference type="Pfam" id="PF18201">
    <property type="entry name" value="PIH1_CS"/>
    <property type="match status" value="1"/>
</dbReference>
<feature type="domain" description="PIH1D1/2/3 CS-like" evidence="3">
    <location>
        <begin position="85"/>
        <end position="179"/>
    </location>
</feature>